<evidence type="ECO:0000313" key="3">
    <source>
        <dbReference type="Proteomes" id="UP000573603"/>
    </source>
</evidence>
<reference evidence="2 3" key="1">
    <citation type="journal article" date="2020" name="BMC Genomics">
        <title>Correction to: Identification and distribution of gene clusters required for synthesis of sphingolipid metabolism inhibitors in diverse species of the filamentous fungus Fusarium.</title>
        <authorList>
            <person name="Kim H.S."/>
            <person name="Lohmar J.M."/>
            <person name="Busman M."/>
            <person name="Brown D.W."/>
            <person name="Naumann T.A."/>
            <person name="Divon H.H."/>
            <person name="Lysoe E."/>
            <person name="Uhlig S."/>
            <person name="Proctor R.H."/>
        </authorList>
    </citation>
    <scope>NUCLEOTIDE SEQUENCE [LARGE SCALE GENOMIC DNA]</scope>
    <source>
        <strain evidence="2 3">NRRL 25214</strain>
    </source>
</reference>
<name>A0A8H5E8C3_9HYPO</name>
<protein>
    <submittedName>
        <fullName evidence="2">Uncharacterized protein</fullName>
    </submittedName>
</protein>
<feature type="compositionally biased region" description="Basic and acidic residues" evidence="1">
    <location>
        <begin position="78"/>
        <end position="95"/>
    </location>
</feature>
<evidence type="ECO:0000313" key="2">
    <source>
        <dbReference type="EMBL" id="KAF5250833.1"/>
    </source>
</evidence>
<feature type="region of interest" description="Disordered" evidence="1">
    <location>
        <begin position="196"/>
        <end position="216"/>
    </location>
</feature>
<comment type="caution">
    <text evidence="2">The sequence shown here is derived from an EMBL/GenBank/DDBJ whole genome shotgun (WGS) entry which is preliminary data.</text>
</comment>
<gene>
    <name evidence="2" type="ORF">FANTH_4024</name>
</gene>
<dbReference type="EMBL" id="JABEVY010000083">
    <property type="protein sequence ID" value="KAF5250833.1"/>
    <property type="molecule type" value="Genomic_DNA"/>
</dbReference>
<evidence type="ECO:0000256" key="1">
    <source>
        <dbReference type="SAM" id="MobiDB-lite"/>
    </source>
</evidence>
<feature type="compositionally biased region" description="Basic and acidic residues" evidence="1">
    <location>
        <begin position="113"/>
        <end position="122"/>
    </location>
</feature>
<keyword evidence="3" id="KW-1185">Reference proteome</keyword>
<organism evidence="2 3">
    <name type="scientific">Fusarium anthophilum</name>
    <dbReference type="NCBI Taxonomy" id="48485"/>
    <lineage>
        <taxon>Eukaryota</taxon>
        <taxon>Fungi</taxon>
        <taxon>Dikarya</taxon>
        <taxon>Ascomycota</taxon>
        <taxon>Pezizomycotina</taxon>
        <taxon>Sordariomycetes</taxon>
        <taxon>Hypocreomycetidae</taxon>
        <taxon>Hypocreales</taxon>
        <taxon>Nectriaceae</taxon>
        <taxon>Fusarium</taxon>
        <taxon>Fusarium fujikuroi species complex</taxon>
    </lineage>
</organism>
<dbReference type="Proteomes" id="UP000573603">
    <property type="component" value="Unassembled WGS sequence"/>
</dbReference>
<feature type="compositionally biased region" description="Polar residues" evidence="1">
    <location>
        <begin position="54"/>
        <end position="70"/>
    </location>
</feature>
<proteinExistence type="predicted"/>
<sequence length="216" mass="25019">MCITNIRTYVDPNRCFERWSQCTLCANSRHGQVCARNVRIDHQIHYVPAPYDAPSSNPYTSHQRQPTPQHRPSVIDDVSIRPPEKRRIRFEEGNNHRRSLKHSCNSNSAGDGRNLDDTEYRAGRHGAKLRQEPDRCLRTPIAEGNANIVSRPIVRHGRFEVMNPHSQDYHADKFRHVAPEQRAQQERLRERMQPKRRLTVGGSSGRFGETGTYRYG</sequence>
<accession>A0A8H5E8C3</accession>
<dbReference type="AlphaFoldDB" id="A0A8H5E8C3"/>
<feature type="region of interest" description="Disordered" evidence="1">
    <location>
        <begin position="49"/>
        <end position="127"/>
    </location>
</feature>